<dbReference type="PANTHER" id="PTHR33376:SF18">
    <property type="entry name" value="2,3-DIKETO-L-GULONATE-BINDING PERIPLASMIC PROTEIN YIAO"/>
    <property type="match status" value="1"/>
</dbReference>
<keyword evidence="6" id="KW-1185">Reference proteome</keyword>
<dbReference type="NCBIfam" id="NF037995">
    <property type="entry name" value="TRAP_S1"/>
    <property type="match status" value="1"/>
</dbReference>
<reference evidence="4 5" key="1">
    <citation type="submission" date="2016-11" db="EMBL/GenBank/DDBJ databases">
        <authorList>
            <person name="Jaros S."/>
            <person name="Januszkiewicz K."/>
            <person name="Wedrychowicz H."/>
        </authorList>
    </citation>
    <scope>NUCLEOTIDE SEQUENCE [LARGE SCALE GENOMIC DNA]</scope>
    <source>
        <strain evidence="4 5">DSM 4740</strain>
    </source>
</reference>
<evidence type="ECO:0000256" key="2">
    <source>
        <dbReference type="SAM" id="SignalP"/>
    </source>
</evidence>
<name>A0A1M7FD63_9GAMM</name>
<keyword evidence="4" id="KW-0675">Receptor</keyword>
<dbReference type="STRING" id="44933.SAMN05660971_02035"/>
<dbReference type="NCBIfam" id="TIGR00787">
    <property type="entry name" value="dctP"/>
    <property type="match status" value="1"/>
</dbReference>
<dbReference type="Gene3D" id="3.40.190.170">
    <property type="entry name" value="Bacterial extracellular solute-binding protein, family 7"/>
    <property type="match status" value="1"/>
</dbReference>
<dbReference type="PIRSF" id="PIRSF006470">
    <property type="entry name" value="DctB"/>
    <property type="match status" value="1"/>
</dbReference>
<dbReference type="GO" id="GO:0030288">
    <property type="term" value="C:outer membrane-bounded periplasmic space"/>
    <property type="evidence" value="ECO:0007669"/>
    <property type="project" value="InterPro"/>
</dbReference>
<dbReference type="GO" id="GO:0030246">
    <property type="term" value="F:carbohydrate binding"/>
    <property type="evidence" value="ECO:0007669"/>
    <property type="project" value="TreeGrafter"/>
</dbReference>
<dbReference type="RefSeq" id="WP_084541858.1">
    <property type="nucleotide sequence ID" value="NZ_BJXU01000043.1"/>
</dbReference>
<dbReference type="OrthoDB" id="9771186at2"/>
<dbReference type="InterPro" id="IPR018389">
    <property type="entry name" value="DctP_fam"/>
</dbReference>
<organism evidence="4 5">
    <name type="scientific">Halomonas cupida</name>
    <dbReference type="NCBI Taxonomy" id="44933"/>
    <lineage>
        <taxon>Bacteria</taxon>
        <taxon>Pseudomonadati</taxon>
        <taxon>Pseudomonadota</taxon>
        <taxon>Gammaproteobacteria</taxon>
        <taxon>Oceanospirillales</taxon>
        <taxon>Halomonadaceae</taxon>
        <taxon>Halomonas</taxon>
    </lineage>
</organism>
<protein>
    <submittedName>
        <fullName evidence="3">Periplasmic substrate-binding transporter</fullName>
    </submittedName>
    <submittedName>
        <fullName evidence="4">Tripartite ATP-independent transporter solute receptor, DctP family</fullName>
    </submittedName>
</protein>
<dbReference type="InterPro" id="IPR038404">
    <property type="entry name" value="TRAP_DctP_sf"/>
</dbReference>
<proteinExistence type="predicted"/>
<reference evidence="3 6" key="2">
    <citation type="submission" date="2019-07" db="EMBL/GenBank/DDBJ databases">
        <title>Whole genome shotgun sequence of Halomonas cupida NBRC 102219.</title>
        <authorList>
            <person name="Hosoyama A."/>
            <person name="Uohara A."/>
            <person name="Ohji S."/>
            <person name="Ichikawa N."/>
        </authorList>
    </citation>
    <scope>NUCLEOTIDE SEQUENCE [LARGE SCALE GENOMIC DNA]</scope>
    <source>
        <strain evidence="3 6">NBRC 102219</strain>
    </source>
</reference>
<evidence type="ECO:0000313" key="5">
    <source>
        <dbReference type="Proteomes" id="UP000184123"/>
    </source>
</evidence>
<dbReference type="EMBL" id="FRCA01000004">
    <property type="protein sequence ID" value="SHM01913.1"/>
    <property type="molecule type" value="Genomic_DNA"/>
</dbReference>
<feature type="chain" id="PRO_5012929389" evidence="2">
    <location>
        <begin position="43"/>
        <end position="346"/>
    </location>
</feature>
<dbReference type="Pfam" id="PF03480">
    <property type="entry name" value="DctP"/>
    <property type="match status" value="1"/>
</dbReference>
<sequence length="346" mass="37665">MTTFARRAIPAAIHVTARTTIRATVCATLGLALAGLALPSLAAQTITVGHTTADTSHYSAGVDAFKERLEELSEGEFTVQEHAAGALGGERAMIEGLQIGTIDAVITSTGPLGNFVPETYVLDLPFLFTDYDNARCVLDGEIGQDLLDMMGNHDLVGLAWTENGFRHMTNSKRDVSAPEDAQGLKIRTMENKMHMAAFEELGVHPTPMAFPEVFTALQQGTVDGQENPISVILTSNLWEVQDYLSLTGHVYSPAIMLASPILWEGLSEEQQGWFLEAAQAGAAATREMVSRLETEGVEELREKGMTVVDDIDKSQFQAAVEPSYTVYTDEYGSEWLDRIRSSECSQ</sequence>
<evidence type="ECO:0000313" key="4">
    <source>
        <dbReference type="EMBL" id="SHM01913.1"/>
    </source>
</evidence>
<dbReference type="Proteomes" id="UP000184123">
    <property type="component" value="Unassembled WGS sequence"/>
</dbReference>
<gene>
    <name evidence="3" type="ORF">HCU01_14520</name>
    <name evidence="4" type="ORF">SAMN05660971_02035</name>
</gene>
<dbReference type="Proteomes" id="UP000321726">
    <property type="component" value="Unassembled WGS sequence"/>
</dbReference>
<keyword evidence="1 2" id="KW-0732">Signal</keyword>
<dbReference type="CDD" id="cd13675">
    <property type="entry name" value="PBP2_TRAP_SBP_like_5"/>
    <property type="match status" value="1"/>
</dbReference>
<evidence type="ECO:0000313" key="6">
    <source>
        <dbReference type="Proteomes" id="UP000321726"/>
    </source>
</evidence>
<evidence type="ECO:0000256" key="1">
    <source>
        <dbReference type="ARBA" id="ARBA00022729"/>
    </source>
</evidence>
<dbReference type="InterPro" id="IPR004682">
    <property type="entry name" value="TRAP_DctP"/>
</dbReference>
<feature type="signal peptide" evidence="2">
    <location>
        <begin position="1"/>
        <end position="42"/>
    </location>
</feature>
<dbReference type="PANTHER" id="PTHR33376">
    <property type="match status" value="1"/>
</dbReference>
<evidence type="ECO:0000313" key="3">
    <source>
        <dbReference type="EMBL" id="GEN23503.1"/>
    </source>
</evidence>
<dbReference type="AlphaFoldDB" id="A0A1M7FD63"/>
<dbReference type="EMBL" id="BJXU01000043">
    <property type="protein sequence ID" value="GEN23503.1"/>
    <property type="molecule type" value="Genomic_DNA"/>
</dbReference>
<dbReference type="GO" id="GO:0055085">
    <property type="term" value="P:transmembrane transport"/>
    <property type="evidence" value="ECO:0007669"/>
    <property type="project" value="InterPro"/>
</dbReference>
<accession>A0A1M7FD63</accession>